<accession>A0A2N7VSH2</accession>
<keyword evidence="6" id="KW-1185">Reference proteome</keyword>
<dbReference type="SUPFAM" id="SSF46894">
    <property type="entry name" value="C-terminal effector domain of the bipartite response regulators"/>
    <property type="match status" value="1"/>
</dbReference>
<dbReference type="Gene3D" id="1.10.10.10">
    <property type="entry name" value="Winged helix-like DNA-binding domain superfamily/Winged helix DNA-binding domain"/>
    <property type="match status" value="1"/>
</dbReference>
<reference evidence="5 6" key="1">
    <citation type="submission" date="2018-01" db="EMBL/GenBank/DDBJ databases">
        <title>Whole genome analyses suggest that Burkholderia sensu lato contains two further novel genera in the rhizoxinica-symbiotica group Mycetohabitans gen. nov., and Trinickia gen. nov.: implications for the evolution of diazotrophy and nodulation in the Burkholderiaceae.</title>
        <authorList>
            <person name="Estrada-de los Santos P."/>
            <person name="Palmer M."/>
            <person name="Chavez-Ramirez B."/>
            <person name="Beukes C."/>
            <person name="Steenkamp E.T."/>
            <person name="Hirsch A.M."/>
            <person name="Manyaka P."/>
            <person name="Maluk M."/>
            <person name="Lafos M."/>
            <person name="Crook M."/>
            <person name="Gross E."/>
            <person name="Simon M.F."/>
            <person name="Bueno dos Reis Junior F."/>
            <person name="Poole P.S."/>
            <person name="Venter S.N."/>
            <person name="James E.K."/>
        </authorList>
    </citation>
    <scope>NUCLEOTIDE SEQUENCE [LARGE SCALE GENOMIC DNA]</scope>
    <source>
        <strain evidence="5 6">GIMN1.004</strain>
    </source>
</reference>
<keyword evidence="2" id="KW-0238">DNA-binding</keyword>
<dbReference type="PROSITE" id="PS50043">
    <property type="entry name" value="HTH_LUXR_2"/>
    <property type="match status" value="1"/>
</dbReference>
<dbReference type="Proteomes" id="UP000235616">
    <property type="component" value="Unassembled WGS sequence"/>
</dbReference>
<dbReference type="InterPro" id="IPR036388">
    <property type="entry name" value="WH-like_DNA-bd_sf"/>
</dbReference>
<dbReference type="GO" id="GO:0003677">
    <property type="term" value="F:DNA binding"/>
    <property type="evidence" value="ECO:0007669"/>
    <property type="project" value="UniProtKB-KW"/>
</dbReference>
<dbReference type="InterPro" id="IPR000792">
    <property type="entry name" value="Tscrpt_reg_LuxR_C"/>
</dbReference>
<organism evidence="5 6">
    <name type="scientific">Trinickia dabaoshanensis</name>
    <dbReference type="NCBI Taxonomy" id="564714"/>
    <lineage>
        <taxon>Bacteria</taxon>
        <taxon>Pseudomonadati</taxon>
        <taxon>Pseudomonadota</taxon>
        <taxon>Betaproteobacteria</taxon>
        <taxon>Burkholderiales</taxon>
        <taxon>Burkholderiaceae</taxon>
        <taxon>Trinickia</taxon>
    </lineage>
</organism>
<dbReference type="AlphaFoldDB" id="A0A2N7VSH2"/>
<evidence type="ECO:0000256" key="1">
    <source>
        <dbReference type="ARBA" id="ARBA00023015"/>
    </source>
</evidence>
<evidence type="ECO:0000256" key="3">
    <source>
        <dbReference type="ARBA" id="ARBA00023163"/>
    </source>
</evidence>
<keyword evidence="3" id="KW-0804">Transcription</keyword>
<dbReference type="RefSeq" id="WP_102645593.1">
    <property type="nucleotide sequence ID" value="NZ_PNYA01000009.1"/>
</dbReference>
<evidence type="ECO:0000313" key="6">
    <source>
        <dbReference type="Proteomes" id="UP000235616"/>
    </source>
</evidence>
<evidence type="ECO:0000313" key="5">
    <source>
        <dbReference type="EMBL" id="PMS20085.1"/>
    </source>
</evidence>
<dbReference type="PANTHER" id="PTHR44688">
    <property type="entry name" value="DNA-BINDING TRANSCRIPTIONAL ACTIVATOR DEVR_DOSR"/>
    <property type="match status" value="1"/>
</dbReference>
<dbReference type="PANTHER" id="PTHR44688:SF16">
    <property type="entry name" value="DNA-BINDING TRANSCRIPTIONAL ACTIVATOR DEVR_DOSR"/>
    <property type="match status" value="1"/>
</dbReference>
<name>A0A2N7VSH2_9BURK</name>
<keyword evidence="1" id="KW-0805">Transcription regulation</keyword>
<dbReference type="GO" id="GO:0006355">
    <property type="term" value="P:regulation of DNA-templated transcription"/>
    <property type="evidence" value="ECO:0007669"/>
    <property type="project" value="InterPro"/>
</dbReference>
<sequence length="81" mass="9017">MPEPNKKKPSTAPFSKREQQVLGLLNDGKSDKQIARRLGISDLTARKHRANLLKKAHASNVCELLFVSIVSGWLDLPDEPL</sequence>
<dbReference type="CDD" id="cd06170">
    <property type="entry name" value="LuxR_C_like"/>
    <property type="match status" value="1"/>
</dbReference>
<protein>
    <recommendedName>
        <fullName evidence="4">HTH luxR-type domain-containing protein</fullName>
    </recommendedName>
</protein>
<dbReference type="EMBL" id="PNYA01000009">
    <property type="protein sequence ID" value="PMS20085.1"/>
    <property type="molecule type" value="Genomic_DNA"/>
</dbReference>
<proteinExistence type="predicted"/>
<feature type="domain" description="HTH luxR-type" evidence="4">
    <location>
        <begin position="7"/>
        <end position="72"/>
    </location>
</feature>
<dbReference type="InterPro" id="IPR016032">
    <property type="entry name" value="Sig_transdc_resp-reg_C-effctor"/>
</dbReference>
<dbReference type="SMART" id="SM00421">
    <property type="entry name" value="HTH_LUXR"/>
    <property type="match status" value="1"/>
</dbReference>
<evidence type="ECO:0000259" key="4">
    <source>
        <dbReference type="PROSITE" id="PS50043"/>
    </source>
</evidence>
<dbReference type="Pfam" id="PF00196">
    <property type="entry name" value="GerE"/>
    <property type="match status" value="1"/>
</dbReference>
<dbReference type="PRINTS" id="PR00038">
    <property type="entry name" value="HTHLUXR"/>
</dbReference>
<gene>
    <name evidence="5" type="ORF">C0Z18_11790</name>
</gene>
<comment type="caution">
    <text evidence="5">The sequence shown here is derived from an EMBL/GenBank/DDBJ whole genome shotgun (WGS) entry which is preliminary data.</text>
</comment>
<evidence type="ECO:0000256" key="2">
    <source>
        <dbReference type="ARBA" id="ARBA00023125"/>
    </source>
</evidence>